<sequence>LSTLGSDGKWPSTEIDYTAGCPAQRANWPATEHCIRIQTLSAAYHGGLPNASQYVGDQNLRASITLAMDWWFSNDYTNVACRDQGGSASCPCGTPGLWNTNWFPNVIGVPGNMMRSCLLLNDTLTATQLSNCTNFGSRAYGTFGRVVNGLGFLTGANTLDVASIGIDLGLLTGNVSLIDNAYRRVHNEVVVQQAVKADGIRPDGSFGQHAGVIYNGNYGEDYTDDVLALELEAAGTQYEATGTSKNEFATLIDGDQWMIYRNVLTGVLHWDLSVAGRFISAPVADGAAIASVHLNLTDIRQLGTQWGSDTLTEVAERLSRDSTTANAGSLDGNRVFYNNDYMVQRGRKYVKTLRTYSNRTLNTECVNTQNPFGFHLSDGTVYTYLKGNEYEDIFAAWDWNLIPGITVDYNVTTLNCQTTLWTGLESFVGGVSDSRIGVGAVRYTNPFTRSLSWKKVWFFLENDVQHVMINSISSTTNASIFSVLDQRRHEGEIRVNGQYVTSGNYTIVGSLWHANVGYKFSTDGEDACDTWSDGELQLSISVGNRTGNWSSLGVSRQPPTSVDLFAAWLYHKDLSQSVSYTVFPGLPYGEFLDRAQSTDLEDVQNDGNVSAVWDATHRTIGIVFWNDGGGEITFPDVLHTTSLSVKADRGLAVIIAMKSRTITVADPSQTSIDAQVDLTWGDGPESLRWGTSRVKVFTFLLPTGGSAGKSVTIDMW</sequence>
<proteinExistence type="inferred from homology"/>
<keyword evidence="3 7" id="KW-0456">Lyase</keyword>
<evidence type="ECO:0000256" key="3">
    <source>
        <dbReference type="ARBA" id="ARBA00023239"/>
    </source>
</evidence>
<dbReference type="InterPro" id="IPR014718">
    <property type="entry name" value="GH-type_carb-bd"/>
</dbReference>
<dbReference type="GO" id="GO:0016837">
    <property type="term" value="F:carbon-oxygen lyase activity, acting on polysaccharides"/>
    <property type="evidence" value="ECO:0007669"/>
    <property type="project" value="UniProtKB-ARBA"/>
</dbReference>
<dbReference type="GO" id="GO:0005576">
    <property type="term" value="C:extracellular region"/>
    <property type="evidence" value="ECO:0007669"/>
    <property type="project" value="InterPro"/>
</dbReference>
<dbReference type="Pfam" id="PF02278">
    <property type="entry name" value="Lyase_8"/>
    <property type="match status" value="1"/>
</dbReference>
<accession>A0A4Y7QMK3</accession>
<feature type="domain" description="Polysaccharide lyase family 8 central" evidence="4">
    <location>
        <begin position="333"/>
        <end position="586"/>
    </location>
</feature>
<dbReference type="GO" id="GO:0030246">
    <property type="term" value="F:carbohydrate binding"/>
    <property type="evidence" value="ECO:0007669"/>
    <property type="project" value="InterPro"/>
</dbReference>
<dbReference type="InterPro" id="IPR012970">
    <property type="entry name" value="Lyase_8_alpha_N"/>
</dbReference>
<name>A0A4Y7QMK3_9AGAM</name>
<dbReference type="Gene3D" id="2.60.220.10">
    <property type="entry name" value="Polysaccharide lyase family 8-like, C-terminal"/>
    <property type="match status" value="1"/>
</dbReference>
<feature type="domain" description="Polysaccharide lyase family 8 C-terminal" evidence="5">
    <location>
        <begin position="603"/>
        <end position="671"/>
    </location>
</feature>
<dbReference type="InterPro" id="IPR038970">
    <property type="entry name" value="Lyase_8"/>
</dbReference>
<dbReference type="OrthoDB" id="5980780at2759"/>
<dbReference type="EMBL" id="ML170157">
    <property type="protein sequence ID" value="TDL28471.1"/>
    <property type="molecule type" value="Genomic_DNA"/>
</dbReference>
<protein>
    <submittedName>
        <fullName evidence="7">Polysaccharide lyase family 8 protein</fullName>
    </submittedName>
</protein>
<dbReference type="InterPro" id="IPR011013">
    <property type="entry name" value="Gal_mutarotase_sf_dom"/>
</dbReference>
<evidence type="ECO:0000259" key="4">
    <source>
        <dbReference type="Pfam" id="PF02278"/>
    </source>
</evidence>
<reference evidence="7 8" key="1">
    <citation type="submission" date="2018-06" db="EMBL/GenBank/DDBJ databases">
        <title>A transcriptomic atlas of mushroom development highlights an independent origin of complex multicellularity.</title>
        <authorList>
            <consortium name="DOE Joint Genome Institute"/>
            <person name="Krizsan K."/>
            <person name="Almasi E."/>
            <person name="Merenyi Z."/>
            <person name="Sahu N."/>
            <person name="Viragh M."/>
            <person name="Koszo T."/>
            <person name="Mondo S."/>
            <person name="Kiss B."/>
            <person name="Balint B."/>
            <person name="Kues U."/>
            <person name="Barry K."/>
            <person name="Hegedus J.C."/>
            <person name="Henrissat B."/>
            <person name="Johnson J."/>
            <person name="Lipzen A."/>
            <person name="Ohm R."/>
            <person name="Nagy I."/>
            <person name="Pangilinan J."/>
            <person name="Yan J."/>
            <person name="Xiong Y."/>
            <person name="Grigoriev I.V."/>
            <person name="Hibbett D.S."/>
            <person name="Nagy L.G."/>
        </authorList>
    </citation>
    <scope>NUCLEOTIDE SEQUENCE [LARGE SCALE GENOMIC DNA]</scope>
    <source>
        <strain evidence="7 8">SZMC22713</strain>
    </source>
</reference>
<dbReference type="AlphaFoldDB" id="A0A4Y7QMK3"/>
<dbReference type="InterPro" id="IPR003159">
    <property type="entry name" value="Lyase_8_central_dom"/>
</dbReference>
<dbReference type="VEuPathDB" id="FungiDB:BD410DRAFT_711429"/>
<dbReference type="InterPro" id="IPR011071">
    <property type="entry name" value="Lyase_8-like_C"/>
</dbReference>
<dbReference type="Gene3D" id="2.70.98.10">
    <property type="match status" value="1"/>
</dbReference>
<keyword evidence="2" id="KW-0732">Signal</keyword>
<feature type="domain" description="Polysaccharide lyase 8 N-terminal alpha-helical" evidence="6">
    <location>
        <begin position="23"/>
        <end position="283"/>
    </location>
</feature>
<dbReference type="Proteomes" id="UP000294933">
    <property type="component" value="Unassembled WGS sequence"/>
</dbReference>
<dbReference type="SUPFAM" id="SSF49863">
    <property type="entry name" value="Hyaluronate lyase-like, C-terminal domain"/>
    <property type="match status" value="1"/>
</dbReference>
<dbReference type="PANTHER" id="PTHR38481:SF1">
    <property type="entry name" value="HYALURONATE LYASE"/>
    <property type="match status" value="1"/>
</dbReference>
<feature type="non-terminal residue" evidence="7">
    <location>
        <position position="1"/>
    </location>
</feature>
<dbReference type="GO" id="GO:0005975">
    <property type="term" value="P:carbohydrate metabolic process"/>
    <property type="evidence" value="ECO:0007669"/>
    <property type="project" value="InterPro"/>
</dbReference>
<dbReference type="Gene3D" id="1.50.10.100">
    <property type="entry name" value="Chondroitin AC/alginate lyase"/>
    <property type="match status" value="1"/>
</dbReference>
<keyword evidence="8" id="KW-1185">Reference proteome</keyword>
<evidence type="ECO:0000313" key="8">
    <source>
        <dbReference type="Proteomes" id="UP000294933"/>
    </source>
</evidence>
<evidence type="ECO:0000256" key="1">
    <source>
        <dbReference type="ARBA" id="ARBA00006699"/>
    </source>
</evidence>
<dbReference type="SUPFAM" id="SSF74650">
    <property type="entry name" value="Galactose mutarotase-like"/>
    <property type="match status" value="1"/>
</dbReference>
<evidence type="ECO:0000256" key="2">
    <source>
        <dbReference type="ARBA" id="ARBA00022729"/>
    </source>
</evidence>
<dbReference type="Pfam" id="PF08124">
    <property type="entry name" value="Lyase_8_N"/>
    <property type="match status" value="1"/>
</dbReference>
<organism evidence="7 8">
    <name type="scientific">Rickenella mellea</name>
    <dbReference type="NCBI Taxonomy" id="50990"/>
    <lineage>
        <taxon>Eukaryota</taxon>
        <taxon>Fungi</taxon>
        <taxon>Dikarya</taxon>
        <taxon>Basidiomycota</taxon>
        <taxon>Agaricomycotina</taxon>
        <taxon>Agaricomycetes</taxon>
        <taxon>Hymenochaetales</taxon>
        <taxon>Rickenellaceae</taxon>
        <taxon>Rickenella</taxon>
    </lineage>
</organism>
<evidence type="ECO:0000259" key="6">
    <source>
        <dbReference type="Pfam" id="PF08124"/>
    </source>
</evidence>
<dbReference type="SUPFAM" id="SSF48230">
    <property type="entry name" value="Chondroitin AC/alginate lyase"/>
    <property type="match status" value="1"/>
</dbReference>
<dbReference type="Pfam" id="PF02884">
    <property type="entry name" value="Lyase_8_C"/>
    <property type="match status" value="1"/>
</dbReference>
<evidence type="ECO:0000259" key="5">
    <source>
        <dbReference type="Pfam" id="PF02884"/>
    </source>
</evidence>
<dbReference type="PANTHER" id="PTHR38481">
    <property type="entry name" value="HYALURONATE LYASE"/>
    <property type="match status" value="1"/>
</dbReference>
<dbReference type="InterPro" id="IPR004103">
    <property type="entry name" value="Lyase_8_C"/>
</dbReference>
<evidence type="ECO:0000313" key="7">
    <source>
        <dbReference type="EMBL" id="TDL28471.1"/>
    </source>
</evidence>
<gene>
    <name evidence="7" type="ORF">BD410DRAFT_711429</name>
</gene>
<comment type="similarity">
    <text evidence="1">Belongs to the polysaccharide lyase 8 family.</text>
</comment>
<dbReference type="InterPro" id="IPR008929">
    <property type="entry name" value="Chondroitin_lyas"/>
</dbReference>